<name>A0ACC7MS51_9PSED</name>
<accession>A0ACC7MS51</accession>
<evidence type="ECO:0000313" key="2">
    <source>
        <dbReference type="Proteomes" id="UP001622950"/>
    </source>
</evidence>
<organism evidence="1 2">
    <name type="scientific">Pseudomonas neuropathica</name>
    <dbReference type="NCBI Taxonomy" id="2730425"/>
    <lineage>
        <taxon>Bacteria</taxon>
        <taxon>Pseudomonadati</taxon>
        <taxon>Pseudomonadota</taxon>
        <taxon>Gammaproteobacteria</taxon>
        <taxon>Pseudomonadales</taxon>
        <taxon>Pseudomonadaceae</taxon>
        <taxon>Pseudomonas</taxon>
    </lineage>
</organism>
<dbReference type="EMBL" id="JBJHQE010000010">
    <property type="protein sequence ID" value="MFK9080702.1"/>
    <property type="molecule type" value="Genomic_DNA"/>
</dbReference>
<keyword evidence="2" id="KW-1185">Reference proteome</keyword>
<sequence>MRVFSEKRIWDAKEKWPQAASALDQWYRTVKRVTPNDFAAMKSSFPATDKVGELHVFDIGGNKLRLIAYVRYRHQKIYIKHVLDHREYDRGKWKEGRV</sequence>
<reference evidence="1" key="1">
    <citation type="submission" date="2024-11" db="EMBL/GenBank/DDBJ databases">
        <authorList>
            <person name="Lucas J.A."/>
        </authorList>
    </citation>
    <scope>NUCLEOTIDE SEQUENCE</scope>
    <source>
        <strain evidence="1">Z 8.8</strain>
    </source>
</reference>
<evidence type="ECO:0000313" key="1">
    <source>
        <dbReference type="EMBL" id="MFK9080702.1"/>
    </source>
</evidence>
<proteinExistence type="predicted"/>
<protein>
    <submittedName>
        <fullName evidence="1">Type II toxin-antitoxin system HigB family toxin</fullName>
    </submittedName>
</protein>
<gene>
    <name evidence="1" type="ORF">ACJEBM_08455</name>
</gene>
<comment type="caution">
    <text evidence="1">The sequence shown here is derived from an EMBL/GenBank/DDBJ whole genome shotgun (WGS) entry which is preliminary data.</text>
</comment>
<dbReference type="Proteomes" id="UP001622950">
    <property type="component" value="Unassembled WGS sequence"/>
</dbReference>